<keyword evidence="2" id="KW-1185">Reference proteome</keyword>
<name>A0A223LGY6_9CAUD</name>
<proteinExistence type="predicted"/>
<dbReference type="Proteomes" id="UP000225553">
    <property type="component" value="Segment"/>
</dbReference>
<dbReference type="OrthoDB" id="6796at10239"/>
<reference evidence="2" key="1">
    <citation type="submission" date="2017-07" db="EMBL/GenBank/DDBJ databases">
        <authorList>
            <person name="Putnam M.J."/>
            <person name="Sharma R."/>
            <person name="Kruger J.L."/>
            <person name="Berg J.A."/>
            <person name="Payne A.M."/>
            <person name="Fajardo C.P."/>
            <person name="Breakwell D.P."/>
            <person name="Hope S."/>
            <person name="Grose J.H."/>
        </authorList>
    </citation>
    <scope>NUCLEOTIDE SEQUENCE [LARGE SCALE GENOMIC DNA]</scope>
</reference>
<dbReference type="EMBL" id="MF459646">
    <property type="protein sequence ID" value="ASU03667.1"/>
    <property type="molecule type" value="Genomic_DNA"/>
</dbReference>
<evidence type="ECO:0000313" key="1">
    <source>
        <dbReference type="EMBL" id="ASU03667.1"/>
    </source>
</evidence>
<dbReference type="Pfam" id="PF24302">
    <property type="entry name" value="DUF7484"/>
    <property type="match status" value="1"/>
</dbReference>
<organism evidence="1 2">
    <name type="scientific">Erwinia phage vB_EamM_RisingSun</name>
    <dbReference type="NCBI Taxonomy" id="2026080"/>
    <lineage>
        <taxon>Viruses</taxon>
        <taxon>Duplodnaviria</taxon>
        <taxon>Heunggongvirae</taxon>
        <taxon>Uroviricota</taxon>
        <taxon>Caudoviricetes</taxon>
        <taxon>Chimalliviridae</taxon>
        <taxon>Risingsunvirus</taxon>
        <taxon>Risingsunvirus risingsun</taxon>
    </lineage>
</organism>
<accession>A0A223LGY6</accession>
<protein>
    <submittedName>
        <fullName evidence="1">Uncharacterized protein</fullName>
    </submittedName>
</protein>
<gene>
    <name evidence="1" type="ORF">RISINGSUN_3</name>
</gene>
<dbReference type="InterPro" id="IPR055907">
    <property type="entry name" value="DUF7484"/>
</dbReference>
<evidence type="ECO:0000313" key="2">
    <source>
        <dbReference type="Proteomes" id="UP000225553"/>
    </source>
</evidence>
<sequence>MNCVDYAINMITGSDIDEYLLKLAFENPNANFNGNWYGMLSNTTVEQGIREKVIHRTVLPACQVGGGKTEYVDLTGARIRDLGNGYVEVNVPDSLTGGRKIITVEEIYLGSMSSAAGMLSMGINENTMCGQGSLNDMMQGLVDNLSSNRTMPPTYSNVHMTGNNSFVIVGMNSGTFSMTAKCLLEFDDGMTSIHPKAYDTFADLCLLATKAYIYRTCRRPTQEAVIRAGVALESIRDDIDEYRDAWKDYREFFDTTWKKTMAYSDRQGMYNRIAMMTPTRM</sequence>